<organism evidence="9 10">
    <name type="scientific">Smittium megazygosporum</name>
    <dbReference type="NCBI Taxonomy" id="133381"/>
    <lineage>
        <taxon>Eukaryota</taxon>
        <taxon>Fungi</taxon>
        <taxon>Fungi incertae sedis</taxon>
        <taxon>Zoopagomycota</taxon>
        <taxon>Kickxellomycotina</taxon>
        <taxon>Harpellomycetes</taxon>
        <taxon>Harpellales</taxon>
        <taxon>Legeriomycetaceae</taxon>
        <taxon>Smittium</taxon>
    </lineage>
</organism>
<feature type="chain" id="PRO_5015736425" description="Phosphate transporter" evidence="8">
    <location>
        <begin position="22"/>
        <end position="509"/>
    </location>
</feature>
<feature type="transmembrane region" description="Helical" evidence="7">
    <location>
        <begin position="146"/>
        <end position="171"/>
    </location>
</feature>
<dbReference type="GO" id="GO:0035435">
    <property type="term" value="P:phosphate ion transmembrane transport"/>
    <property type="evidence" value="ECO:0007669"/>
    <property type="project" value="TreeGrafter"/>
</dbReference>
<evidence type="ECO:0000256" key="6">
    <source>
        <dbReference type="ARBA" id="ARBA00023136"/>
    </source>
</evidence>
<dbReference type="GO" id="GO:0005315">
    <property type="term" value="F:phosphate transmembrane transporter activity"/>
    <property type="evidence" value="ECO:0007669"/>
    <property type="project" value="InterPro"/>
</dbReference>
<proteinExistence type="inferred from homology"/>
<evidence type="ECO:0000256" key="1">
    <source>
        <dbReference type="ARBA" id="ARBA00004141"/>
    </source>
</evidence>
<dbReference type="PANTHER" id="PTHR11101:SF80">
    <property type="entry name" value="PHOSPHATE TRANSPORTER"/>
    <property type="match status" value="1"/>
</dbReference>
<evidence type="ECO:0000256" key="5">
    <source>
        <dbReference type="ARBA" id="ARBA00022989"/>
    </source>
</evidence>
<keyword evidence="6 7" id="KW-0472">Membrane</keyword>
<comment type="subcellular location">
    <subcellularLocation>
        <location evidence="1 7">Membrane</location>
        <topology evidence="1 7">Multi-pass membrane protein</topology>
    </subcellularLocation>
</comment>
<sequence>MHPHMYTQFLVLGLIFAFADAYGIGANDVSNSFATSVSSGALTLAQACCIAIVTEFCGAFFLGAKTADTVRSKIISVSLFDNNPALLMLGMFTALVGSSIFVIFATSRGWPVSTTHSITGAVAGMGIAAFGGNAVVWGWKGLAKIIVSWFLSPVVAGIVASVLFLLTRFLVLESKDSFKRGLYAVPVFFFLTIWINIAFILNNGLPGVKNKMPFAKTLWIGAVAGAGVALFSYVFYSNWLRRRILEKEDLKWYHVFVTPFLPKQPLVPEEPAETTSDKVSGEVNLPLNNSDLGNQQANQSMFGKAKGFLLKGVNKDVRNLNNPKLADIHARAKKFDSDTENLFQFVQVLSACAASFAHGSNDVANAVGPLTTIYQVWQSGVVPGAKASVTPWILAYCAVALDIGLITYGYHIMRSLGNNITWTTPSRGFCAELGTSLTVVTASKIGLPVSTTHCITGAMVGVGLCNGDVRAVNWKMFAICFFSWVITLPFAGLVSGLLFAFVAYAPKSL</sequence>
<dbReference type="PANTHER" id="PTHR11101">
    <property type="entry name" value="PHOSPHATE TRANSPORTER"/>
    <property type="match status" value="1"/>
</dbReference>
<comment type="function">
    <text evidence="7">Sodium-phosphate symporter.</text>
</comment>
<keyword evidence="3 7" id="KW-0592">Phosphate transport</keyword>
<comment type="similarity">
    <text evidence="7">Belongs to the inorganic phosphate transporter (PiT) (TC 2.A.20) family.</text>
</comment>
<evidence type="ECO:0000256" key="4">
    <source>
        <dbReference type="ARBA" id="ARBA00022692"/>
    </source>
</evidence>
<evidence type="ECO:0000313" key="9">
    <source>
        <dbReference type="EMBL" id="PVV00975.1"/>
    </source>
</evidence>
<dbReference type="InterPro" id="IPR001204">
    <property type="entry name" value="Phos_transporter"/>
</dbReference>
<protein>
    <recommendedName>
        <fullName evidence="7">Phosphate transporter</fullName>
    </recommendedName>
</protein>
<evidence type="ECO:0000256" key="2">
    <source>
        <dbReference type="ARBA" id="ARBA00022448"/>
    </source>
</evidence>
<keyword evidence="5 7" id="KW-1133">Transmembrane helix</keyword>
<feature type="transmembrane region" description="Helical" evidence="7">
    <location>
        <begin position="389"/>
        <end position="410"/>
    </location>
</feature>
<dbReference type="OrthoDB" id="260807at2759"/>
<feature type="transmembrane region" description="Helical" evidence="7">
    <location>
        <begin position="118"/>
        <end position="139"/>
    </location>
</feature>
<dbReference type="Pfam" id="PF01384">
    <property type="entry name" value="PHO4"/>
    <property type="match status" value="1"/>
</dbReference>
<dbReference type="AlphaFoldDB" id="A0A2T9Z8V9"/>
<feature type="transmembrane region" description="Helical" evidence="7">
    <location>
        <begin position="217"/>
        <end position="236"/>
    </location>
</feature>
<accession>A0A2T9Z8V9</accession>
<name>A0A2T9Z8V9_9FUNG</name>
<feature type="signal peptide" evidence="8">
    <location>
        <begin position="1"/>
        <end position="21"/>
    </location>
</feature>
<evidence type="ECO:0000256" key="8">
    <source>
        <dbReference type="SAM" id="SignalP"/>
    </source>
</evidence>
<keyword evidence="2 7" id="KW-0813">Transport</keyword>
<evidence type="ECO:0000256" key="3">
    <source>
        <dbReference type="ARBA" id="ARBA00022592"/>
    </source>
</evidence>
<feature type="transmembrane region" description="Helical" evidence="7">
    <location>
        <begin position="476"/>
        <end position="504"/>
    </location>
</feature>
<keyword evidence="8" id="KW-0732">Signal</keyword>
<feature type="transmembrane region" description="Helical" evidence="7">
    <location>
        <begin position="39"/>
        <end position="64"/>
    </location>
</feature>
<dbReference type="GO" id="GO:0016020">
    <property type="term" value="C:membrane"/>
    <property type="evidence" value="ECO:0007669"/>
    <property type="project" value="UniProtKB-SubCell"/>
</dbReference>
<keyword evidence="10" id="KW-1185">Reference proteome</keyword>
<keyword evidence="4 7" id="KW-0812">Transmembrane</keyword>
<comment type="caution">
    <text evidence="9">The sequence shown here is derived from an EMBL/GenBank/DDBJ whole genome shotgun (WGS) entry which is preliminary data.</text>
</comment>
<dbReference type="EMBL" id="MBFS01001468">
    <property type="protein sequence ID" value="PVV00975.1"/>
    <property type="molecule type" value="Genomic_DNA"/>
</dbReference>
<gene>
    <name evidence="9" type="ORF">BB560_004623</name>
</gene>
<reference evidence="9 10" key="1">
    <citation type="journal article" date="2018" name="MBio">
        <title>Comparative Genomics Reveals the Core Gene Toolbox for the Fungus-Insect Symbiosis.</title>
        <authorList>
            <person name="Wang Y."/>
            <person name="Stata M."/>
            <person name="Wang W."/>
            <person name="Stajich J.E."/>
            <person name="White M.M."/>
            <person name="Moncalvo J.M."/>
        </authorList>
    </citation>
    <scope>NUCLEOTIDE SEQUENCE [LARGE SCALE GENOMIC DNA]</scope>
    <source>
        <strain evidence="9 10">SC-DP-2</strain>
    </source>
</reference>
<feature type="transmembrane region" description="Helical" evidence="7">
    <location>
        <begin position="85"/>
        <end position="106"/>
    </location>
</feature>
<dbReference type="STRING" id="133381.A0A2T9Z8V9"/>
<evidence type="ECO:0000313" key="10">
    <source>
        <dbReference type="Proteomes" id="UP000245609"/>
    </source>
</evidence>
<feature type="transmembrane region" description="Helical" evidence="7">
    <location>
        <begin position="183"/>
        <end position="205"/>
    </location>
</feature>
<evidence type="ECO:0000256" key="7">
    <source>
        <dbReference type="RuleBase" id="RU363058"/>
    </source>
</evidence>
<dbReference type="Proteomes" id="UP000245609">
    <property type="component" value="Unassembled WGS sequence"/>
</dbReference>